<dbReference type="SFLD" id="SFLDS00003">
    <property type="entry name" value="Haloacid_Dehalogenase"/>
    <property type="match status" value="1"/>
</dbReference>
<dbReference type="InterPro" id="IPR036412">
    <property type="entry name" value="HAD-like_sf"/>
</dbReference>
<dbReference type="InterPro" id="IPR006439">
    <property type="entry name" value="HAD-SF_hydro_IA"/>
</dbReference>
<reference evidence="1" key="1">
    <citation type="journal article" date="2015" name="Nature">
        <title>Complex archaea that bridge the gap between prokaryotes and eukaryotes.</title>
        <authorList>
            <person name="Spang A."/>
            <person name="Saw J.H."/>
            <person name="Jorgensen S.L."/>
            <person name="Zaremba-Niedzwiedzka K."/>
            <person name="Martijn J."/>
            <person name="Lind A.E."/>
            <person name="van Eijk R."/>
            <person name="Schleper C."/>
            <person name="Guy L."/>
            <person name="Ettema T.J."/>
        </authorList>
    </citation>
    <scope>NUCLEOTIDE SEQUENCE</scope>
</reference>
<dbReference type="SFLD" id="SFLDG01129">
    <property type="entry name" value="C1.5:_HAD__Beta-PGM__Phosphata"/>
    <property type="match status" value="1"/>
</dbReference>
<dbReference type="AlphaFoldDB" id="A0A0F9HQD8"/>
<organism evidence="1">
    <name type="scientific">marine sediment metagenome</name>
    <dbReference type="NCBI Taxonomy" id="412755"/>
    <lineage>
        <taxon>unclassified sequences</taxon>
        <taxon>metagenomes</taxon>
        <taxon>ecological metagenomes</taxon>
    </lineage>
</organism>
<dbReference type="Pfam" id="PF00702">
    <property type="entry name" value="Hydrolase"/>
    <property type="match status" value="1"/>
</dbReference>
<dbReference type="Gene3D" id="3.40.50.1000">
    <property type="entry name" value="HAD superfamily/HAD-like"/>
    <property type="match status" value="1"/>
</dbReference>
<gene>
    <name evidence="1" type="ORF">LCGC14_1674900</name>
</gene>
<sequence length="197" mass="21660">MSDRTYSAVIFDLDGVLWDGEPLYHEAFNTVLAPYGHRVSDDDYNRIIGLPVEACWDWLRRRLNLTDPQGRFLHAYNETVLRLLERPVKPLPGVRPLIDELKRRGVPIAVASASLRAWVDTTLRGLGLQDAFDAVVSADEVDNGKPAPDLFLAAASRLGTPPDRCLAVEDTLTGIRSARAAGMFAVQLRAASTALPP</sequence>
<dbReference type="EMBL" id="LAZR01014430">
    <property type="protein sequence ID" value="KKM17521.1"/>
    <property type="molecule type" value="Genomic_DNA"/>
</dbReference>
<dbReference type="InterPro" id="IPR023214">
    <property type="entry name" value="HAD_sf"/>
</dbReference>
<dbReference type="Gene3D" id="1.10.150.240">
    <property type="entry name" value="Putative phosphatase, domain 2"/>
    <property type="match status" value="1"/>
</dbReference>
<evidence type="ECO:0008006" key="2">
    <source>
        <dbReference type="Google" id="ProtNLM"/>
    </source>
</evidence>
<dbReference type="PRINTS" id="PR00413">
    <property type="entry name" value="HADHALOGNASE"/>
</dbReference>
<dbReference type="SUPFAM" id="SSF56784">
    <property type="entry name" value="HAD-like"/>
    <property type="match status" value="1"/>
</dbReference>
<protein>
    <recommendedName>
        <fullName evidence="2">FCP1 homology domain-containing protein</fullName>
    </recommendedName>
</protein>
<dbReference type="PANTHER" id="PTHR18901:SF38">
    <property type="entry name" value="PSEUDOURIDINE-5'-PHOSPHATASE"/>
    <property type="match status" value="1"/>
</dbReference>
<proteinExistence type="predicted"/>
<dbReference type="NCBIfam" id="TIGR01509">
    <property type="entry name" value="HAD-SF-IA-v3"/>
    <property type="match status" value="1"/>
</dbReference>
<comment type="caution">
    <text evidence="1">The sequence shown here is derived from an EMBL/GenBank/DDBJ whole genome shotgun (WGS) entry which is preliminary data.</text>
</comment>
<dbReference type="SFLD" id="SFLDG01135">
    <property type="entry name" value="C1.5.6:_HAD__Beta-PGM__Phospha"/>
    <property type="match status" value="1"/>
</dbReference>
<evidence type="ECO:0000313" key="1">
    <source>
        <dbReference type="EMBL" id="KKM17521.1"/>
    </source>
</evidence>
<dbReference type="PANTHER" id="PTHR18901">
    <property type="entry name" value="2-DEOXYGLUCOSE-6-PHOSPHATE PHOSPHATASE 2"/>
    <property type="match status" value="1"/>
</dbReference>
<feature type="non-terminal residue" evidence="1">
    <location>
        <position position="197"/>
    </location>
</feature>
<dbReference type="InterPro" id="IPR023198">
    <property type="entry name" value="PGP-like_dom2"/>
</dbReference>
<name>A0A0F9HQD8_9ZZZZ</name>
<accession>A0A0F9HQD8</accession>